<name>A0A5C2S3B4_9APHY</name>
<evidence type="ECO:0008006" key="4">
    <source>
        <dbReference type="Google" id="ProtNLM"/>
    </source>
</evidence>
<feature type="compositionally biased region" description="Low complexity" evidence="1">
    <location>
        <begin position="438"/>
        <end position="451"/>
    </location>
</feature>
<dbReference type="OrthoDB" id="64477at2759"/>
<dbReference type="PANTHER" id="PTHR43415:SF3">
    <property type="entry name" value="GNAT-FAMILY ACETYLTRANSFERASE"/>
    <property type="match status" value="1"/>
</dbReference>
<feature type="compositionally biased region" description="Acidic residues" evidence="1">
    <location>
        <begin position="402"/>
        <end position="411"/>
    </location>
</feature>
<dbReference type="InterPro" id="IPR016181">
    <property type="entry name" value="Acyl_CoA_acyltransferase"/>
</dbReference>
<sequence length="463" mass="51290">MKPLQTSDDDNFSLPDGAFLAPAHLEDTIVLESAIDNIHVVNPKHLSSAWRQLSAVSVEAALAGRPDVFDFANDHCLLFAAIRSPVKVKVPDSLKIKKLGLPLHDKIASHDSPIVLDNPVIFTREFPEARKRKPRRRKRETKDADPPAPTNTTSPEKPPQDSEETPSQEKDPKSPTVMKWKTIGVVYVTMSSIPRQVHIGVSVLRRYRSRGHGMQACALAVQWAFETIDAHRVQARIMSSASRTRESTQRLFTALGFAHEGIQRRAVTDAKGAWEDITYMGIVDMDWIVRNRRRAAPRNLWDELFQRNQRERDELLRWEANEGVPGPRMRRTSSMETVRGEPYAFESDISSCADTDIDTDINTRSSSPAPSTSSASRTHPAWQNHCDLDPNSECGDFPPMSEESETDDLSSDTEWVMGDLDSSCSVVSGELISRPLSAASSSSFESVGTAATSLSGVQSLADG</sequence>
<protein>
    <recommendedName>
        <fullName evidence="4">N-acetyltransferase domain-containing protein</fullName>
    </recommendedName>
</protein>
<dbReference type="EMBL" id="ML122278">
    <property type="protein sequence ID" value="RPD57957.1"/>
    <property type="molecule type" value="Genomic_DNA"/>
</dbReference>
<reference evidence="2" key="1">
    <citation type="journal article" date="2018" name="Genome Biol. Evol.">
        <title>Genomics and development of Lentinus tigrinus, a white-rot wood-decaying mushroom with dimorphic fruiting bodies.</title>
        <authorList>
            <person name="Wu B."/>
            <person name="Xu Z."/>
            <person name="Knudson A."/>
            <person name="Carlson A."/>
            <person name="Chen N."/>
            <person name="Kovaka S."/>
            <person name="LaButti K."/>
            <person name="Lipzen A."/>
            <person name="Pennachio C."/>
            <person name="Riley R."/>
            <person name="Schakwitz W."/>
            <person name="Umezawa K."/>
            <person name="Ohm R.A."/>
            <person name="Grigoriev I.V."/>
            <person name="Nagy L.G."/>
            <person name="Gibbons J."/>
            <person name="Hibbett D."/>
        </authorList>
    </citation>
    <scope>NUCLEOTIDE SEQUENCE [LARGE SCALE GENOMIC DNA]</scope>
    <source>
        <strain evidence="2">ALCF2SS1-6</strain>
    </source>
</reference>
<dbReference type="AlphaFoldDB" id="A0A5C2S3B4"/>
<evidence type="ECO:0000313" key="3">
    <source>
        <dbReference type="Proteomes" id="UP000313359"/>
    </source>
</evidence>
<gene>
    <name evidence="2" type="ORF">L227DRAFT_655219</name>
</gene>
<feature type="compositionally biased region" description="Basic residues" evidence="1">
    <location>
        <begin position="130"/>
        <end position="139"/>
    </location>
</feature>
<keyword evidence="3" id="KW-1185">Reference proteome</keyword>
<dbReference type="Proteomes" id="UP000313359">
    <property type="component" value="Unassembled WGS sequence"/>
</dbReference>
<organism evidence="2 3">
    <name type="scientific">Lentinus tigrinus ALCF2SS1-6</name>
    <dbReference type="NCBI Taxonomy" id="1328759"/>
    <lineage>
        <taxon>Eukaryota</taxon>
        <taxon>Fungi</taxon>
        <taxon>Dikarya</taxon>
        <taxon>Basidiomycota</taxon>
        <taxon>Agaricomycotina</taxon>
        <taxon>Agaricomycetes</taxon>
        <taxon>Polyporales</taxon>
        <taxon>Polyporaceae</taxon>
        <taxon>Lentinus</taxon>
    </lineage>
</organism>
<dbReference type="Gene3D" id="3.40.630.30">
    <property type="match status" value="1"/>
</dbReference>
<feature type="compositionally biased region" description="Low complexity" evidence="1">
    <location>
        <begin position="363"/>
        <end position="377"/>
    </location>
</feature>
<dbReference type="PANTHER" id="PTHR43415">
    <property type="entry name" value="SPERMIDINE N(1)-ACETYLTRANSFERASE"/>
    <property type="match status" value="1"/>
</dbReference>
<accession>A0A5C2S3B4</accession>
<evidence type="ECO:0000256" key="1">
    <source>
        <dbReference type="SAM" id="MobiDB-lite"/>
    </source>
</evidence>
<evidence type="ECO:0000313" key="2">
    <source>
        <dbReference type="EMBL" id="RPD57957.1"/>
    </source>
</evidence>
<feature type="region of interest" description="Disordered" evidence="1">
    <location>
        <begin position="126"/>
        <end position="176"/>
    </location>
</feature>
<proteinExistence type="predicted"/>
<dbReference type="SUPFAM" id="SSF55729">
    <property type="entry name" value="Acyl-CoA N-acyltransferases (Nat)"/>
    <property type="match status" value="1"/>
</dbReference>
<feature type="region of interest" description="Disordered" evidence="1">
    <location>
        <begin position="354"/>
        <end position="415"/>
    </location>
</feature>
<feature type="region of interest" description="Disordered" evidence="1">
    <location>
        <begin position="438"/>
        <end position="463"/>
    </location>
</feature>
<feature type="compositionally biased region" description="Polar residues" evidence="1">
    <location>
        <begin position="452"/>
        <end position="463"/>
    </location>
</feature>